<dbReference type="RefSeq" id="WP_193539158.1">
    <property type="nucleotide sequence ID" value="NZ_AP031438.1"/>
</dbReference>
<gene>
    <name evidence="14" type="ORF">INF37_14670</name>
</gene>
<evidence type="ECO:0000256" key="10">
    <source>
        <dbReference type="ARBA" id="ARBA00023098"/>
    </source>
</evidence>
<evidence type="ECO:0000313" key="14">
    <source>
        <dbReference type="EMBL" id="MBE5057221.1"/>
    </source>
</evidence>
<organism evidence="14 15">
    <name type="scientific">Pseudoflavonifractor gallinarum</name>
    <dbReference type="NCBI Taxonomy" id="2779352"/>
    <lineage>
        <taxon>Bacteria</taxon>
        <taxon>Bacillati</taxon>
        <taxon>Bacillota</taxon>
        <taxon>Clostridia</taxon>
        <taxon>Eubacteriales</taxon>
        <taxon>Oscillospiraceae</taxon>
        <taxon>Pseudoflavonifractor</taxon>
    </lineage>
</organism>
<dbReference type="Gene3D" id="1.10.3730.20">
    <property type="match status" value="1"/>
</dbReference>
<keyword evidence="4" id="KW-0444">Lipid biosynthesis</keyword>
<dbReference type="InterPro" id="IPR037185">
    <property type="entry name" value="EmrE-like"/>
</dbReference>
<dbReference type="InterPro" id="IPR000390">
    <property type="entry name" value="Small_drug/metabolite_transptr"/>
</dbReference>
<keyword evidence="8" id="KW-0448">Lipopolysaccharide biosynthesis</keyword>
<evidence type="ECO:0000256" key="3">
    <source>
        <dbReference type="ARBA" id="ARBA00022475"/>
    </source>
</evidence>
<reference evidence="14 15" key="1">
    <citation type="submission" date="2020-10" db="EMBL/GenBank/DDBJ databases">
        <title>ChiBAC.</title>
        <authorList>
            <person name="Zenner C."/>
            <person name="Hitch T.C.A."/>
            <person name="Clavel T."/>
        </authorList>
    </citation>
    <scope>NUCLEOTIDE SEQUENCE [LARGE SCALE GENOMIC DNA]</scope>
    <source>
        <strain evidence="14 15">DSM 107456</strain>
    </source>
</reference>
<proteinExistence type="inferred from homology"/>
<dbReference type="Proteomes" id="UP000806211">
    <property type="component" value="Unassembled WGS sequence"/>
</dbReference>
<keyword evidence="9 12" id="KW-1133">Transmembrane helix</keyword>
<keyword evidence="10" id="KW-0443">Lipid metabolism</keyword>
<keyword evidence="7 12" id="KW-0812">Transmembrane</keyword>
<keyword evidence="11 12" id="KW-0472">Membrane</keyword>
<evidence type="ECO:0000256" key="5">
    <source>
        <dbReference type="ARBA" id="ARBA00022519"/>
    </source>
</evidence>
<evidence type="ECO:0000256" key="9">
    <source>
        <dbReference type="ARBA" id="ARBA00022989"/>
    </source>
</evidence>
<evidence type="ECO:0000256" key="2">
    <source>
        <dbReference type="ARBA" id="ARBA00007362"/>
    </source>
</evidence>
<name>A0ABR9REZ2_9FIRM</name>
<accession>A0ABR9REZ2</accession>
<evidence type="ECO:0000256" key="8">
    <source>
        <dbReference type="ARBA" id="ARBA00022985"/>
    </source>
</evidence>
<evidence type="ECO:0000256" key="7">
    <source>
        <dbReference type="ARBA" id="ARBA00022692"/>
    </source>
</evidence>
<evidence type="ECO:0000256" key="4">
    <source>
        <dbReference type="ARBA" id="ARBA00022516"/>
    </source>
</evidence>
<keyword evidence="15" id="KW-1185">Reference proteome</keyword>
<evidence type="ECO:0000256" key="11">
    <source>
        <dbReference type="ARBA" id="ARBA00023136"/>
    </source>
</evidence>
<dbReference type="PANTHER" id="PTHR30561">
    <property type="entry name" value="SMR FAMILY PROTON-DEPENDENT DRUG EFFLUX TRANSPORTER SUGE"/>
    <property type="match status" value="1"/>
</dbReference>
<evidence type="ECO:0000256" key="1">
    <source>
        <dbReference type="ARBA" id="ARBA00004651"/>
    </source>
</evidence>
<keyword evidence="5" id="KW-0997">Cell inner membrane</keyword>
<feature type="transmembrane region" description="Helical" evidence="12">
    <location>
        <begin position="37"/>
        <end position="63"/>
    </location>
</feature>
<feature type="transmembrane region" description="Helical" evidence="12">
    <location>
        <begin position="96"/>
        <end position="113"/>
    </location>
</feature>
<comment type="caution">
    <text evidence="14">The sequence shown here is derived from an EMBL/GenBank/DDBJ whole genome shotgun (WGS) entry which is preliminary data.</text>
</comment>
<evidence type="ECO:0000259" key="13">
    <source>
        <dbReference type="Pfam" id="PF00892"/>
    </source>
</evidence>
<comment type="subcellular location">
    <subcellularLocation>
        <location evidence="1">Cell membrane</location>
        <topology evidence="1">Multi-pass membrane protein</topology>
    </subcellularLocation>
</comment>
<feature type="domain" description="EamA" evidence="13">
    <location>
        <begin position="42"/>
        <end position="112"/>
    </location>
</feature>
<keyword evidence="6" id="KW-0441">Lipid A biosynthesis</keyword>
<evidence type="ECO:0000313" key="15">
    <source>
        <dbReference type="Proteomes" id="UP000806211"/>
    </source>
</evidence>
<sequence length="115" mass="12498">MKMTLLCLLNTALMATGQMLFKYGSSGKSITGIVDIIRLFFSPVVFCALCLYAATTGLWLYILSKVPISFAYPIQALAFPLVLLASMLVFKESISITRWVGVLVIVCGVMIATHG</sequence>
<dbReference type="EMBL" id="JADCKF010000016">
    <property type="protein sequence ID" value="MBE5057221.1"/>
    <property type="molecule type" value="Genomic_DNA"/>
</dbReference>
<evidence type="ECO:0000256" key="12">
    <source>
        <dbReference type="SAM" id="Phobius"/>
    </source>
</evidence>
<protein>
    <submittedName>
        <fullName evidence="14">EamA family transporter</fullName>
    </submittedName>
</protein>
<dbReference type="SUPFAM" id="SSF103481">
    <property type="entry name" value="Multidrug resistance efflux transporter EmrE"/>
    <property type="match status" value="1"/>
</dbReference>
<dbReference type="PANTHER" id="PTHR30561:SF9">
    <property type="entry name" value="4-AMINO-4-DEOXY-L-ARABINOSE-PHOSPHOUNDECAPRENOL FLIPPASE SUBUNIT ARNF-RELATED"/>
    <property type="match status" value="1"/>
</dbReference>
<feature type="transmembrane region" description="Helical" evidence="12">
    <location>
        <begin position="70"/>
        <end position="90"/>
    </location>
</feature>
<comment type="similarity">
    <text evidence="2">Belongs to the EamA transporter family.</text>
</comment>
<dbReference type="Pfam" id="PF00892">
    <property type="entry name" value="EamA"/>
    <property type="match status" value="1"/>
</dbReference>
<dbReference type="InterPro" id="IPR000620">
    <property type="entry name" value="EamA_dom"/>
</dbReference>
<evidence type="ECO:0000256" key="6">
    <source>
        <dbReference type="ARBA" id="ARBA00022556"/>
    </source>
</evidence>
<keyword evidence="3" id="KW-1003">Cell membrane</keyword>